<name>A0AAV5MVT3_9GAMM</name>
<evidence type="ECO:0000313" key="4">
    <source>
        <dbReference type="Proteomes" id="UP001058124"/>
    </source>
</evidence>
<evidence type="ECO:0000259" key="2">
    <source>
        <dbReference type="Pfam" id="PF13953"/>
    </source>
</evidence>
<keyword evidence="1" id="KW-0732">Signal</keyword>
<reference evidence="3" key="1">
    <citation type="submission" date="2022-06" db="EMBL/GenBank/DDBJ databases">
        <title>Draft genome sequences of Leminorella grimontii str. JCM5902.</title>
        <authorList>
            <person name="Wakabayashi Y."/>
            <person name="Kojima K."/>
        </authorList>
    </citation>
    <scope>NUCLEOTIDE SEQUENCE</scope>
    <source>
        <strain evidence="3">JCM 5902</strain>
    </source>
</reference>
<gene>
    <name evidence="3" type="ORF">SOASR030_00580</name>
</gene>
<evidence type="ECO:0000313" key="3">
    <source>
        <dbReference type="EMBL" id="GKX53946.1"/>
    </source>
</evidence>
<sequence>MPRQFRRSSPLAVGSVALLSLLTAAAFANSEQEPSISDDGVKAPRAVGALPDMSLMLEPVINGRPGQNVLAVDYKDGHYYISASELSRLGLPVDASSTEKIAVDEIKDVTVTYEGESQKLFISVPTEWLPEQRLSASRLSSAAAAENPLGLLLNYDIYASHSSDDSSPDAVSAYTEQRVLGLFGSLSNSGVYNQHINGESEDENNHRYLRYDTVWRYDDEPRMLKYLVGDAITGSLPWSSSVRLGGVQISRNFSARPDLITYPLPQFAGQAAVPSSVDVYLNNYKYTSANVNPGPFTVETVPYINGAGNATVVVTDPLGRQVNTVVPFYVSSSLLKPGLTDFSLSAGKIRNNYGIKNADYGANAASGIGRAGLTSWMTLEARAESAEKLNVGGLGAVIKVGNLGVVNGAYGISRSRPGAFSASESEMDDASQSSFYSSKQTGRQRSLGYAYTQNYFSVNAQQIDRSDGYGDLSNYQSGYRLDKRSRQLTGSVSLQRFGSVGVGYFDVTQYDDSRLRLLNVSYSTTLFSNNSLYASMNREIGSSGYSAQITISIPFNAMGSATVTSSRDTENRWSHQATYSKAAPTDGGLGWTLSYAKRPNDQSDYKQANLDYAANAYRLQGGIYGDRDETYWGEISGSLVAVKGNLFASKTINDAFALVSTNGYAGVPVRYENQPLGKTDDDGYLLIPSVTAYAEGKYEIDPMGLPVDVQIPTVEQHRAVKGSGGTVIEFPLRKVVAVTLTLVDENRTPLPRGSLVRQEGQEDIAYVGWDGETYLGNAAADNALRVTRADDGRQCRASFALPAPIPSGWTPGELICKESLSHD</sequence>
<dbReference type="GO" id="GO:0015473">
    <property type="term" value="F:fimbrial usher porin activity"/>
    <property type="evidence" value="ECO:0007669"/>
    <property type="project" value="InterPro"/>
</dbReference>
<feature type="chain" id="PRO_5043338429" evidence="1">
    <location>
        <begin position="29"/>
        <end position="823"/>
    </location>
</feature>
<feature type="signal peptide" evidence="1">
    <location>
        <begin position="1"/>
        <end position="28"/>
    </location>
</feature>
<dbReference type="RefSeq" id="WP_071783425.1">
    <property type="nucleotide sequence ID" value="NZ_BRLH01000001.1"/>
</dbReference>
<proteinExistence type="predicted"/>
<accession>A0AAV5MVT3</accession>
<dbReference type="Pfam" id="PF00577">
    <property type="entry name" value="Usher"/>
    <property type="match status" value="1"/>
</dbReference>
<dbReference type="Gene3D" id="2.60.40.3110">
    <property type="match status" value="1"/>
</dbReference>
<keyword evidence="4" id="KW-1185">Reference proteome</keyword>
<dbReference type="InterPro" id="IPR025949">
    <property type="entry name" value="PapC-like_C"/>
</dbReference>
<dbReference type="Gene3D" id="2.60.40.2610">
    <property type="entry name" value="Outer membrane usher protein FimD, plug domain"/>
    <property type="match status" value="1"/>
</dbReference>
<dbReference type="GO" id="GO:0009279">
    <property type="term" value="C:cell outer membrane"/>
    <property type="evidence" value="ECO:0007669"/>
    <property type="project" value="TreeGrafter"/>
</dbReference>
<dbReference type="AlphaFoldDB" id="A0AAV5MVT3"/>
<dbReference type="InterPro" id="IPR000015">
    <property type="entry name" value="Fimb_usher"/>
</dbReference>
<dbReference type="PANTHER" id="PTHR30451">
    <property type="entry name" value="OUTER MEMBRANE USHER PROTEIN"/>
    <property type="match status" value="1"/>
</dbReference>
<dbReference type="Proteomes" id="UP001058124">
    <property type="component" value="Unassembled WGS sequence"/>
</dbReference>
<evidence type="ECO:0000256" key="1">
    <source>
        <dbReference type="SAM" id="SignalP"/>
    </source>
</evidence>
<comment type="caution">
    <text evidence="3">The sequence shown here is derived from an EMBL/GenBank/DDBJ whole genome shotgun (WGS) entry which is preliminary data.</text>
</comment>
<dbReference type="Gene3D" id="2.60.40.2070">
    <property type="match status" value="1"/>
</dbReference>
<dbReference type="EMBL" id="BRLH01000001">
    <property type="protein sequence ID" value="GKX53946.1"/>
    <property type="molecule type" value="Genomic_DNA"/>
</dbReference>
<dbReference type="PANTHER" id="PTHR30451:SF5">
    <property type="entry name" value="SLR0019 PROTEIN"/>
    <property type="match status" value="1"/>
</dbReference>
<dbReference type="InterPro" id="IPR042186">
    <property type="entry name" value="FimD_plug_dom"/>
</dbReference>
<protein>
    <submittedName>
        <fullName evidence="3">Outer membrane usher protein</fullName>
    </submittedName>
</protein>
<dbReference type="InterPro" id="IPR043142">
    <property type="entry name" value="PapC-like_C_sf"/>
</dbReference>
<feature type="domain" description="PapC-like C-terminal" evidence="2">
    <location>
        <begin position="740"/>
        <end position="802"/>
    </location>
</feature>
<dbReference type="Pfam" id="PF13953">
    <property type="entry name" value="PapC_C"/>
    <property type="match status" value="1"/>
</dbReference>
<dbReference type="GO" id="GO:0009297">
    <property type="term" value="P:pilus assembly"/>
    <property type="evidence" value="ECO:0007669"/>
    <property type="project" value="InterPro"/>
</dbReference>
<organism evidence="3 4">
    <name type="scientific">Leminorella grimontii</name>
    <dbReference type="NCBI Taxonomy" id="82981"/>
    <lineage>
        <taxon>Bacteria</taxon>
        <taxon>Pseudomonadati</taxon>
        <taxon>Pseudomonadota</taxon>
        <taxon>Gammaproteobacteria</taxon>
        <taxon>Enterobacterales</taxon>
        <taxon>Budviciaceae</taxon>
        <taxon>Leminorella</taxon>
    </lineage>
</organism>